<sequence length="169" mass="19002">MGEAKRRRELQESRTAEGLPVPRPTECPSCGVRETTTVQTNARLRELGLPQEVGFCGSCRAIWEVFPPQYIADPVCAEPCDNCAFRPGAPEQADPETWKSLLDSLQVDGDGMFTGRFYCHKHVPIDMSKGPGNFLFPQRADGAWDTAKMRMCSGFLRMFWARQRKLGLM</sequence>
<evidence type="ECO:0000256" key="1">
    <source>
        <dbReference type="SAM" id="MobiDB-lite"/>
    </source>
</evidence>
<dbReference type="EMBL" id="BJNN01000108">
    <property type="protein sequence ID" value="GEC64148.1"/>
    <property type="molecule type" value="Genomic_DNA"/>
</dbReference>
<feature type="region of interest" description="Disordered" evidence="1">
    <location>
        <begin position="1"/>
        <end position="26"/>
    </location>
</feature>
<keyword evidence="3" id="KW-1185">Reference proteome</keyword>
<evidence type="ECO:0000313" key="2">
    <source>
        <dbReference type="EMBL" id="GEC64148.1"/>
    </source>
</evidence>
<evidence type="ECO:0008006" key="4">
    <source>
        <dbReference type="Google" id="ProtNLM"/>
    </source>
</evidence>
<feature type="compositionally biased region" description="Basic and acidic residues" evidence="1">
    <location>
        <begin position="1"/>
        <end position="15"/>
    </location>
</feature>
<proteinExistence type="predicted"/>
<dbReference type="RefSeq" id="WP_052955177.1">
    <property type="nucleotide sequence ID" value="NZ_BJNN01000108.1"/>
</dbReference>
<name>A0ABQ0SGE8_NOVHA</name>
<protein>
    <recommendedName>
        <fullName evidence="4">Transcription factor zinc-finger domain-containing protein</fullName>
    </recommendedName>
</protein>
<evidence type="ECO:0000313" key="3">
    <source>
        <dbReference type="Proteomes" id="UP000319478"/>
    </source>
</evidence>
<organism evidence="2 3">
    <name type="scientific">Novacetimonas hansenii</name>
    <name type="common">Komagataeibacter hansenii</name>
    <dbReference type="NCBI Taxonomy" id="436"/>
    <lineage>
        <taxon>Bacteria</taxon>
        <taxon>Pseudomonadati</taxon>
        <taxon>Pseudomonadota</taxon>
        <taxon>Alphaproteobacteria</taxon>
        <taxon>Acetobacterales</taxon>
        <taxon>Acetobacteraceae</taxon>
        <taxon>Novacetimonas</taxon>
    </lineage>
</organism>
<reference evidence="2 3" key="1">
    <citation type="submission" date="2019-06" db="EMBL/GenBank/DDBJ databases">
        <title>Whole genome shotgun sequence of Komagataeibacter hansenii NBRC 14820.</title>
        <authorList>
            <person name="Hosoyama A."/>
            <person name="Uohara A."/>
            <person name="Ohji S."/>
            <person name="Ichikawa N."/>
        </authorList>
    </citation>
    <scope>NUCLEOTIDE SEQUENCE [LARGE SCALE GENOMIC DNA]</scope>
    <source>
        <strain evidence="2 3">NBRC 14820</strain>
    </source>
</reference>
<accession>A0ABQ0SGE8</accession>
<gene>
    <name evidence="2" type="ORF">GHA01_19970</name>
</gene>
<dbReference type="Proteomes" id="UP000319478">
    <property type="component" value="Unassembled WGS sequence"/>
</dbReference>
<comment type="caution">
    <text evidence="2">The sequence shown here is derived from an EMBL/GenBank/DDBJ whole genome shotgun (WGS) entry which is preliminary data.</text>
</comment>